<name>A0A2M9D270_9MICO</name>
<comment type="caution">
    <text evidence="3">The sequence shown here is derived from an EMBL/GenBank/DDBJ whole genome shotgun (WGS) entry which is preliminary data.</text>
</comment>
<dbReference type="InterPro" id="IPR025736">
    <property type="entry name" value="PucR_C-HTH_dom"/>
</dbReference>
<dbReference type="InterPro" id="IPR042070">
    <property type="entry name" value="PucR_C-HTH_sf"/>
</dbReference>
<dbReference type="Pfam" id="PF13556">
    <property type="entry name" value="HTH_30"/>
    <property type="match status" value="1"/>
</dbReference>
<evidence type="ECO:0000259" key="2">
    <source>
        <dbReference type="Pfam" id="PF13556"/>
    </source>
</evidence>
<gene>
    <name evidence="3" type="ORF">CLV85_2608</name>
</gene>
<keyword evidence="4" id="KW-1185">Reference proteome</keyword>
<feature type="domain" description="PucR C-terminal helix-turn-helix" evidence="2">
    <location>
        <begin position="276"/>
        <end position="325"/>
    </location>
</feature>
<dbReference type="EMBL" id="PGFH01000003">
    <property type="protein sequence ID" value="PJJ78153.1"/>
    <property type="molecule type" value="Genomic_DNA"/>
</dbReference>
<dbReference type="Proteomes" id="UP000231742">
    <property type="component" value="Unassembled WGS sequence"/>
</dbReference>
<organism evidence="3 4">
    <name type="scientific">Salinibacterium amurskyense</name>
    <dbReference type="NCBI Taxonomy" id="205941"/>
    <lineage>
        <taxon>Bacteria</taxon>
        <taxon>Bacillati</taxon>
        <taxon>Actinomycetota</taxon>
        <taxon>Actinomycetes</taxon>
        <taxon>Micrococcales</taxon>
        <taxon>Microbacteriaceae</taxon>
        <taxon>Salinibacterium</taxon>
    </lineage>
</organism>
<accession>A0A2M9D270</accession>
<dbReference type="OrthoDB" id="5051269at2"/>
<evidence type="ECO:0000313" key="3">
    <source>
        <dbReference type="EMBL" id="PJJ78153.1"/>
    </source>
</evidence>
<dbReference type="AlphaFoldDB" id="A0A2M9D270"/>
<dbReference type="RefSeq" id="WP_100390055.1">
    <property type="nucleotide sequence ID" value="NZ_BMZU01000001.1"/>
</dbReference>
<feature type="region of interest" description="Disordered" evidence="1">
    <location>
        <begin position="62"/>
        <end position="81"/>
    </location>
</feature>
<reference evidence="3 4" key="1">
    <citation type="submission" date="2017-11" db="EMBL/GenBank/DDBJ databases">
        <title>Genomic Encyclopedia of Archaeal and Bacterial Type Strains, Phase II (KMG-II): From Individual Species to Whole Genera.</title>
        <authorList>
            <person name="Goeker M."/>
        </authorList>
    </citation>
    <scope>NUCLEOTIDE SEQUENCE [LARGE SCALE GENOMIC DNA]</scope>
    <source>
        <strain evidence="3 4">DSM 16400</strain>
    </source>
</reference>
<sequence length="335" mass="35125">MQELAGRLKALDPEASETLRVISYFDALSAGHANAEVLVRGASMLAGCSAGVASPSLSLRVDERGRRSADPGSPASWPARSLTGGGTVWLERDGGAHANDDMILERVALALSILFERTGPAEALRNPVETLLDPTETVEHRQAAAHSLHLVSTTRYRVITQPASTTTAAAGPAAVMTTVAGAVRAEIVLSTDAVAAERAGIGIAASPADLVRSWLSALTALRLTSDHEPVLYGDDLGSLLLLAEISPAGAPENCDLQSLGVVIRETPRILPMLDTLAASESLRAAAATLGFHHSTVQSRAEELSAKLGFDVRTSRGRTRLSVALALHQLETTHFD</sequence>
<protein>
    <submittedName>
        <fullName evidence="3">PucR-like helix-turn-helix protein</fullName>
    </submittedName>
</protein>
<evidence type="ECO:0000313" key="4">
    <source>
        <dbReference type="Proteomes" id="UP000231742"/>
    </source>
</evidence>
<evidence type="ECO:0000256" key="1">
    <source>
        <dbReference type="SAM" id="MobiDB-lite"/>
    </source>
</evidence>
<proteinExistence type="predicted"/>
<dbReference type="Gene3D" id="1.10.10.2840">
    <property type="entry name" value="PucR C-terminal helix-turn-helix domain"/>
    <property type="match status" value="1"/>
</dbReference>